<feature type="non-terminal residue" evidence="1">
    <location>
        <position position="1"/>
    </location>
</feature>
<proteinExistence type="predicted"/>
<protein>
    <submittedName>
        <fullName evidence="1">Uncharacterized protein</fullName>
    </submittedName>
</protein>
<organism evidence="1">
    <name type="scientific">marine sediment metagenome</name>
    <dbReference type="NCBI Taxonomy" id="412755"/>
    <lineage>
        <taxon>unclassified sequences</taxon>
        <taxon>metagenomes</taxon>
        <taxon>ecological metagenomes</taxon>
    </lineage>
</organism>
<gene>
    <name evidence="1" type="ORF">S06H3_01481</name>
</gene>
<comment type="caution">
    <text evidence="1">The sequence shown here is derived from an EMBL/GenBank/DDBJ whole genome shotgun (WGS) entry which is preliminary data.</text>
</comment>
<reference evidence="1" key="1">
    <citation type="journal article" date="2014" name="Front. Microbiol.">
        <title>High frequency of phylogenetically diverse reductive dehalogenase-homologous genes in deep subseafloor sedimentary metagenomes.</title>
        <authorList>
            <person name="Kawai M."/>
            <person name="Futagami T."/>
            <person name="Toyoda A."/>
            <person name="Takaki Y."/>
            <person name="Nishi S."/>
            <person name="Hori S."/>
            <person name="Arai W."/>
            <person name="Tsubouchi T."/>
            <person name="Morono Y."/>
            <person name="Uchiyama I."/>
            <person name="Ito T."/>
            <person name="Fujiyama A."/>
            <person name="Inagaki F."/>
            <person name="Takami H."/>
        </authorList>
    </citation>
    <scope>NUCLEOTIDE SEQUENCE</scope>
    <source>
        <strain evidence="1">Expedition CK06-06</strain>
    </source>
</reference>
<evidence type="ECO:0000313" key="1">
    <source>
        <dbReference type="EMBL" id="GAH97531.1"/>
    </source>
</evidence>
<dbReference type="EMBL" id="BARV01000374">
    <property type="protein sequence ID" value="GAH97531.1"/>
    <property type="molecule type" value="Genomic_DNA"/>
</dbReference>
<accession>X1JS35</accession>
<dbReference type="AlphaFoldDB" id="X1JS35"/>
<name>X1JS35_9ZZZZ</name>
<sequence length="43" mass="5338">YETLRERDWMKLKRILDAIEDLMPPQMLYTWKAVEAFHDARTR</sequence>